<evidence type="ECO:0000313" key="7">
    <source>
        <dbReference type="Proteomes" id="UP001198565"/>
    </source>
</evidence>
<accession>A0ABS7QUL8</accession>
<dbReference type="InterPro" id="IPR011006">
    <property type="entry name" value="CheY-like_superfamily"/>
</dbReference>
<sequence length="222" mass="24175">MRILVVEDEERLAARIAEGLRDRGMAVDVSHDGADALHKLDVSEGYQVLVLDRDLPGLSGDDVCRALSGRADAPMILMLTALSGTDDRVDGLTLGADDYLGKPFSFAELVLRVQALGRRGRSHSAVLTWGDGDITMDTLRRVVLRAGRPVALTAKEFTVLRLLLAADGAVLSQEQLLERAWDEHADPFTNTVRVTVNRLRRKLGAPDPIETVVGAGYRIARP</sequence>
<gene>
    <name evidence="6" type="ORF">K7472_18830</name>
</gene>
<evidence type="ECO:0000256" key="2">
    <source>
        <dbReference type="PROSITE-ProRule" id="PRU00169"/>
    </source>
</evidence>
<evidence type="ECO:0000256" key="1">
    <source>
        <dbReference type="ARBA" id="ARBA00023125"/>
    </source>
</evidence>
<name>A0ABS7QUL8_9ACTN</name>
<dbReference type="SMART" id="SM00448">
    <property type="entry name" value="REC"/>
    <property type="match status" value="1"/>
</dbReference>
<feature type="modified residue" description="4-aspartylphosphate" evidence="2">
    <location>
        <position position="52"/>
    </location>
</feature>
<comment type="caution">
    <text evidence="6">The sequence shown here is derived from an EMBL/GenBank/DDBJ whole genome shotgun (WGS) entry which is preliminary data.</text>
</comment>
<proteinExistence type="predicted"/>
<organism evidence="6 7">
    <name type="scientific">Streptantibioticus parmotrematis</name>
    <dbReference type="NCBI Taxonomy" id="2873249"/>
    <lineage>
        <taxon>Bacteria</taxon>
        <taxon>Bacillati</taxon>
        <taxon>Actinomycetota</taxon>
        <taxon>Actinomycetes</taxon>
        <taxon>Kitasatosporales</taxon>
        <taxon>Streptomycetaceae</taxon>
        <taxon>Streptantibioticus</taxon>
    </lineage>
</organism>
<dbReference type="Pfam" id="PF00072">
    <property type="entry name" value="Response_reg"/>
    <property type="match status" value="1"/>
</dbReference>
<dbReference type="Gene3D" id="1.10.10.10">
    <property type="entry name" value="Winged helix-like DNA-binding domain superfamily/Winged helix DNA-binding domain"/>
    <property type="match status" value="1"/>
</dbReference>
<dbReference type="EMBL" id="JAINVZ010000012">
    <property type="protein sequence ID" value="MBY8886899.1"/>
    <property type="molecule type" value="Genomic_DNA"/>
</dbReference>
<reference evidence="6 7" key="1">
    <citation type="submission" date="2021-08" db="EMBL/GenBank/DDBJ databases">
        <title>Streptomyces sp. PTM05 isolated from lichen.</title>
        <authorList>
            <person name="Somphong A."/>
            <person name="Phongsopitanun W."/>
            <person name="Tanasupawat S."/>
        </authorList>
    </citation>
    <scope>NUCLEOTIDE SEQUENCE [LARGE SCALE GENOMIC DNA]</scope>
    <source>
        <strain evidence="6 7">Ptm05</strain>
    </source>
</reference>
<dbReference type="PANTHER" id="PTHR48111:SF36">
    <property type="entry name" value="TRANSCRIPTIONAL REGULATORY PROTEIN CUTR"/>
    <property type="match status" value="1"/>
</dbReference>
<evidence type="ECO:0000259" key="5">
    <source>
        <dbReference type="PROSITE" id="PS51755"/>
    </source>
</evidence>
<evidence type="ECO:0000313" key="6">
    <source>
        <dbReference type="EMBL" id="MBY8886899.1"/>
    </source>
</evidence>
<feature type="domain" description="Response regulatory" evidence="4">
    <location>
        <begin position="2"/>
        <end position="117"/>
    </location>
</feature>
<dbReference type="InterPro" id="IPR036388">
    <property type="entry name" value="WH-like_DNA-bd_sf"/>
</dbReference>
<evidence type="ECO:0000259" key="4">
    <source>
        <dbReference type="PROSITE" id="PS50110"/>
    </source>
</evidence>
<feature type="domain" description="OmpR/PhoB-type" evidence="5">
    <location>
        <begin position="124"/>
        <end position="221"/>
    </location>
</feature>
<dbReference type="Gene3D" id="3.40.50.2300">
    <property type="match status" value="1"/>
</dbReference>
<dbReference type="Pfam" id="PF00486">
    <property type="entry name" value="Trans_reg_C"/>
    <property type="match status" value="1"/>
</dbReference>
<dbReference type="Proteomes" id="UP001198565">
    <property type="component" value="Unassembled WGS sequence"/>
</dbReference>
<keyword evidence="2" id="KW-0597">Phosphoprotein</keyword>
<keyword evidence="1 3" id="KW-0238">DNA-binding</keyword>
<dbReference type="InterPro" id="IPR001867">
    <property type="entry name" value="OmpR/PhoB-type_DNA-bd"/>
</dbReference>
<protein>
    <submittedName>
        <fullName evidence="6">Response regulator transcription factor</fullName>
    </submittedName>
</protein>
<dbReference type="PROSITE" id="PS51755">
    <property type="entry name" value="OMPR_PHOB"/>
    <property type="match status" value="1"/>
</dbReference>
<feature type="DNA-binding region" description="OmpR/PhoB-type" evidence="3">
    <location>
        <begin position="124"/>
        <end position="221"/>
    </location>
</feature>
<keyword evidence="7" id="KW-1185">Reference proteome</keyword>
<dbReference type="Gene3D" id="6.10.250.690">
    <property type="match status" value="1"/>
</dbReference>
<dbReference type="SUPFAM" id="SSF46894">
    <property type="entry name" value="C-terminal effector domain of the bipartite response regulators"/>
    <property type="match status" value="1"/>
</dbReference>
<dbReference type="SUPFAM" id="SSF52172">
    <property type="entry name" value="CheY-like"/>
    <property type="match status" value="1"/>
</dbReference>
<evidence type="ECO:0000256" key="3">
    <source>
        <dbReference type="PROSITE-ProRule" id="PRU01091"/>
    </source>
</evidence>
<dbReference type="SMART" id="SM00862">
    <property type="entry name" value="Trans_reg_C"/>
    <property type="match status" value="1"/>
</dbReference>
<dbReference type="PANTHER" id="PTHR48111">
    <property type="entry name" value="REGULATOR OF RPOS"/>
    <property type="match status" value="1"/>
</dbReference>
<dbReference type="RefSeq" id="WP_222979567.1">
    <property type="nucleotide sequence ID" value="NZ_JAINVZ010000012.1"/>
</dbReference>
<dbReference type="InterPro" id="IPR039420">
    <property type="entry name" value="WalR-like"/>
</dbReference>
<dbReference type="CDD" id="cd00383">
    <property type="entry name" value="trans_reg_C"/>
    <property type="match status" value="1"/>
</dbReference>
<dbReference type="PROSITE" id="PS50110">
    <property type="entry name" value="RESPONSE_REGULATORY"/>
    <property type="match status" value="1"/>
</dbReference>
<dbReference type="InterPro" id="IPR016032">
    <property type="entry name" value="Sig_transdc_resp-reg_C-effctor"/>
</dbReference>
<dbReference type="InterPro" id="IPR001789">
    <property type="entry name" value="Sig_transdc_resp-reg_receiver"/>
</dbReference>